<feature type="compositionally biased region" description="Polar residues" evidence="4">
    <location>
        <begin position="373"/>
        <end position="384"/>
    </location>
</feature>
<protein>
    <submittedName>
        <fullName evidence="5">Uncharacterized protein</fullName>
    </submittedName>
</protein>
<feature type="short sequence motif" description="VHIID" evidence="3">
    <location>
        <begin position="506"/>
        <end position="510"/>
    </location>
</feature>
<dbReference type="PANTHER" id="PTHR31636">
    <property type="entry name" value="OSJNBA0084A10.13 PROTEIN-RELATED"/>
    <property type="match status" value="1"/>
</dbReference>
<dbReference type="AlphaFoldDB" id="A0AAD8K4A2"/>
<comment type="caution">
    <text evidence="3">Lacks conserved residue(s) required for the propagation of feature annotation.</text>
</comment>
<sequence>MFMESHKNESYDHINGFTPYDDDILPIFDQNPGLTNGYRFKDEHLDLSFLDLPQPAPDLDPNLNSFSVSPDVPSQEDSPDEFNDCVFNFIDQILVEENVEGIQSLFCDPLELQATERSLYEALGQEYPSPSQPPPILVPSPNLEISEENLFGSSGEYSTNSSTSNSNSTHPDWSGGYTFDSFSSVTQTGSLEPSLLWSLDSTASVTNDEMLNAHLAQNMFTDSESIKQFNRGMEEASKFLPSTKPLVIDLDKYDLPQDSKNAPQEVAVKVEKDSPSNGFKPSNGLAQLNGLKPSNEFQQSNGLKPSNGLKGRKHYQLEDDGFEEERRSKQSAVYVEEDDLSELFDKVLLGPHASDKVVCCYNETPVQVEHKSQQNGTRGSNTNRNARKNTSKTVDLSTLLVNCAQAVAAGDKRTATEQLNQIRQHASCFGDASQRLALVFATGLEARLAGTGSQLYAAKCGVRISAAEKLQAYQVYLSCCPFKKIDMMFANKTIVDSAIRSSSSTIHIVDFGISYGFQWPILIKHLSDLPDGPPKLRITGIEYPLAGFRPAERLQETGRRLANYCARFHVPFEYNSIPSQNWETIKIEDLKLQRNEFLAVNSMFRFQNLLDETVCEESPRDMVLKLIRDMKPDIFIHSVVNGAYSAPFFVTRFRETLFHYSSMFDMFDSTLERENEQRLNFEKEFFGREAMNVIACEGPQRVERPESYKQWQVRTSRAGFKLKPLDKDLVGKLRCKRSGYHKDFVFDDDGKWILQGWKGRILYATSCWVPA</sequence>
<feature type="region of interest" description="Leucine repeat II (LRII)" evidence="3">
    <location>
        <begin position="556"/>
        <end position="588"/>
    </location>
</feature>
<feature type="region of interest" description="Leucine repeat I (LRI)" evidence="3">
    <location>
        <begin position="394"/>
        <end position="454"/>
    </location>
</feature>
<feature type="compositionally biased region" description="Polar residues" evidence="4">
    <location>
        <begin position="295"/>
        <end position="304"/>
    </location>
</feature>
<evidence type="ECO:0000313" key="5">
    <source>
        <dbReference type="EMBL" id="KAK1412825.1"/>
    </source>
</evidence>
<feature type="region of interest" description="Disordered" evidence="4">
    <location>
        <begin position="368"/>
        <end position="391"/>
    </location>
</feature>
<dbReference type="InterPro" id="IPR005202">
    <property type="entry name" value="TF_GRAS"/>
</dbReference>
<name>A0AAD8K4A2_TARER</name>
<dbReference type="Proteomes" id="UP001229421">
    <property type="component" value="Unassembled WGS sequence"/>
</dbReference>
<comment type="caution">
    <text evidence="5">The sequence shown here is derived from an EMBL/GenBank/DDBJ whole genome shotgun (WGS) entry which is preliminary data.</text>
</comment>
<feature type="compositionally biased region" description="Polar residues" evidence="4">
    <location>
        <begin position="275"/>
        <end position="286"/>
    </location>
</feature>
<evidence type="ECO:0000313" key="6">
    <source>
        <dbReference type="Proteomes" id="UP001229421"/>
    </source>
</evidence>
<gene>
    <name evidence="5" type="ORF">QVD17_34357</name>
</gene>
<reference evidence="5" key="1">
    <citation type="journal article" date="2023" name="bioRxiv">
        <title>Improved chromosome-level genome assembly for marigold (Tagetes erecta).</title>
        <authorList>
            <person name="Jiang F."/>
            <person name="Yuan L."/>
            <person name="Wang S."/>
            <person name="Wang H."/>
            <person name="Xu D."/>
            <person name="Wang A."/>
            <person name="Fan W."/>
        </authorList>
    </citation>
    <scope>NUCLEOTIDE SEQUENCE</scope>
    <source>
        <strain evidence="5">WSJ</strain>
        <tissue evidence="5">Leaf</tissue>
    </source>
</reference>
<comment type="similarity">
    <text evidence="3">Belongs to the GRAS family.</text>
</comment>
<accession>A0AAD8K4A2</accession>
<evidence type="ECO:0000256" key="3">
    <source>
        <dbReference type="PROSITE-ProRule" id="PRU01191"/>
    </source>
</evidence>
<keyword evidence="1" id="KW-0805">Transcription regulation</keyword>
<evidence type="ECO:0000256" key="1">
    <source>
        <dbReference type="ARBA" id="ARBA00023015"/>
    </source>
</evidence>
<keyword evidence="2" id="KW-0804">Transcription</keyword>
<dbReference type="Pfam" id="PF03514">
    <property type="entry name" value="GRAS"/>
    <property type="match status" value="1"/>
</dbReference>
<feature type="region of interest" description="SAW" evidence="3">
    <location>
        <begin position="695"/>
        <end position="769"/>
    </location>
</feature>
<proteinExistence type="inferred from homology"/>
<feature type="region of interest" description="Disordered" evidence="4">
    <location>
        <begin position="271"/>
        <end position="330"/>
    </location>
</feature>
<evidence type="ECO:0000256" key="4">
    <source>
        <dbReference type="SAM" id="MobiDB-lite"/>
    </source>
</evidence>
<dbReference type="EMBL" id="JAUHHV010000009">
    <property type="protein sequence ID" value="KAK1412825.1"/>
    <property type="molecule type" value="Genomic_DNA"/>
</dbReference>
<organism evidence="5 6">
    <name type="scientific">Tagetes erecta</name>
    <name type="common">African marigold</name>
    <dbReference type="NCBI Taxonomy" id="13708"/>
    <lineage>
        <taxon>Eukaryota</taxon>
        <taxon>Viridiplantae</taxon>
        <taxon>Streptophyta</taxon>
        <taxon>Embryophyta</taxon>
        <taxon>Tracheophyta</taxon>
        <taxon>Spermatophyta</taxon>
        <taxon>Magnoliopsida</taxon>
        <taxon>eudicotyledons</taxon>
        <taxon>Gunneridae</taxon>
        <taxon>Pentapetalae</taxon>
        <taxon>asterids</taxon>
        <taxon>campanulids</taxon>
        <taxon>Asterales</taxon>
        <taxon>Asteraceae</taxon>
        <taxon>Asteroideae</taxon>
        <taxon>Heliantheae alliance</taxon>
        <taxon>Tageteae</taxon>
        <taxon>Tagetes</taxon>
    </lineage>
</organism>
<keyword evidence="6" id="KW-1185">Reference proteome</keyword>
<dbReference type="PROSITE" id="PS50985">
    <property type="entry name" value="GRAS"/>
    <property type="match status" value="1"/>
</dbReference>
<evidence type="ECO:0000256" key="2">
    <source>
        <dbReference type="ARBA" id="ARBA00023163"/>
    </source>
</evidence>